<evidence type="ECO:0000256" key="6">
    <source>
        <dbReference type="SAM" id="Phobius"/>
    </source>
</evidence>
<evidence type="ECO:0000256" key="5">
    <source>
        <dbReference type="ARBA" id="ARBA00023136"/>
    </source>
</evidence>
<dbReference type="PROSITE" id="PS50850">
    <property type="entry name" value="MFS"/>
    <property type="match status" value="1"/>
</dbReference>
<dbReference type="PANTHER" id="PTHR43124:SF10">
    <property type="entry name" value="PURINE EFFLUX PUMP PBUE"/>
    <property type="match status" value="1"/>
</dbReference>
<dbReference type="Proteomes" id="UP000244162">
    <property type="component" value="Unassembled WGS sequence"/>
</dbReference>
<keyword evidence="9" id="KW-1185">Reference proteome</keyword>
<dbReference type="EMBL" id="NWBU01000005">
    <property type="protein sequence ID" value="PTQ12191.1"/>
    <property type="molecule type" value="Genomic_DNA"/>
</dbReference>
<evidence type="ECO:0000256" key="3">
    <source>
        <dbReference type="ARBA" id="ARBA00022692"/>
    </source>
</evidence>
<feature type="transmembrane region" description="Helical" evidence="6">
    <location>
        <begin position="359"/>
        <end position="383"/>
    </location>
</feature>
<dbReference type="InterPro" id="IPR011701">
    <property type="entry name" value="MFS"/>
</dbReference>
<evidence type="ECO:0000256" key="4">
    <source>
        <dbReference type="ARBA" id="ARBA00022989"/>
    </source>
</evidence>
<comment type="caution">
    <text evidence="8">The sequence shown here is derived from an EMBL/GenBank/DDBJ whole genome shotgun (WGS) entry which is preliminary data.</text>
</comment>
<evidence type="ECO:0000313" key="8">
    <source>
        <dbReference type="EMBL" id="PTQ12191.1"/>
    </source>
</evidence>
<protein>
    <submittedName>
        <fullName evidence="8">MFS transporter</fullName>
    </submittedName>
</protein>
<reference evidence="8 9" key="1">
    <citation type="submission" date="2017-09" db="EMBL/GenBank/DDBJ databases">
        <title>Sphingomonas panjinensis sp.nov., isolated from oil-contaminated soil.</title>
        <authorList>
            <person name="Wang L."/>
            <person name="Chen L."/>
        </authorList>
    </citation>
    <scope>NUCLEOTIDE SEQUENCE [LARGE SCALE GENOMIC DNA]</scope>
    <source>
        <strain evidence="8 9">FW-11</strain>
    </source>
</reference>
<name>A0A2T5FZR1_9SPHN</name>
<feature type="transmembrane region" description="Helical" evidence="6">
    <location>
        <begin position="39"/>
        <end position="58"/>
    </location>
</feature>
<dbReference type="OrthoDB" id="9812221at2"/>
<dbReference type="AlphaFoldDB" id="A0A2T5FZR1"/>
<proteinExistence type="predicted"/>
<dbReference type="InterPro" id="IPR020846">
    <property type="entry name" value="MFS_dom"/>
</dbReference>
<feature type="transmembrane region" description="Helical" evidence="6">
    <location>
        <begin position="128"/>
        <end position="151"/>
    </location>
</feature>
<feature type="transmembrane region" description="Helical" evidence="6">
    <location>
        <begin position="295"/>
        <end position="313"/>
    </location>
</feature>
<dbReference type="InterPro" id="IPR050189">
    <property type="entry name" value="MFS_Efflux_Transporters"/>
</dbReference>
<keyword evidence="4 6" id="KW-1133">Transmembrane helix</keyword>
<dbReference type="GO" id="GO:0022857">
    <property type="term" value="F:transmembrane transporter activity"/>
    <property type="evidence" value="ECO:0007669"/>
    <property type="project" value="InterPro"/>
</dbReference>
<accession>A0A2T5FZR1</accession>
<feature type="transmembrane region" description="Helical" evidence="6">
    <location>
        <begin position="206"/>
        <end position="227"/>
    </location>
</feature>
<feature type="transmembrane region" description="Helical" evidence="6">
    <location>
        <begin position="325"/>
        <end position="353"/>
    </location>
</feature>
<evidence type="ECO:0000313" key="9">
    <source>
        <dbReference type="Proteomes" id="UP000244162"/>
    </source>
</evidence>
<dbReference type="Pfam" id="PF07690">
    <property type="entry name" value="MFS_1"/>
    <property type="match status" value="1"/>
</dbReference>
<dbReference type="PANTHER" id="PTHR43124">
    <property type="entry name" value="PURINE EFFLUX PUMP PBUE"/>
    <property type="match status" value="1"/>
</dbReference>
<keyword evidence="3 6" id="KW-0812">Transmembrane</keyword>
<evidence type="ECO:0000256" key="2">
    <source>
        <dbReference type="ARBA" id="ARBA00022475"/>
    </source>
</evidence>
<evidence type="ECO:0000256" key="1">
    <source>
        <dbReference type="ARBA" id="ARBA00004651"/>
    </source>
</evidence>
<dbReference type="Gene3D" id="1.20.1250.20">
    <property type="entry name" value="MFS general substrate transporter like domains"/>
    <property type="match status" value="2"/>
</dbReference>
<feature type="transmembrane region" description="Helical" evidence="6">
    <location>
        <begin position="239"/>
        <end position="260"/>
    </location>
</feature>
<dbReference type="SUPFAM" id="SSF103473">
    <property type="entry name" value="MFS general substrate transporter"/>
    <property type="match status" value="1"/>
</dbReference>
<dbReference type="InterPro" id="IPR036259">
    <property type="entry name" value="MFS_trans_sf"/>
</dbReference>
<comment type="subcellular location">
    <subcellularLocation>
        <location evidence="1">Cell membrane</location>
        <topology evidence="1">Multi-pass membrane protein</topology>
    </subcellularLocation>
</comment>
<sequence length="409" mass="41370">MDARLLALALGTFAIGTDSFVVAGILPDVARSLDVPVAAAGQLMTVYALAYAVMTPIMASWTAHWPRRHVLLGGLAVLSAGNILTAVLPSFELVLASRAVAGLGGAMFTPAASAAAVALVPAERRGRALAIVMAGLSGATALGAPIGTLIGSMGIGSMSDWRATMWFVTILGLVAAVGVAALLPAIPGAARLSLRERLAPIGDARVAATLLTTLLVLSGLYTVYSYISIVFDRATGGSGMVLGALISIWGVAAVAGNLIAGSLTDRFGSRKLLIVAIALAAADFALMPVTSATLAGAIGALIIWGMCGWGVLVPQQHRLVGIAPALAPILIALNAATIYIAVSVSGVLGAVALQTLDAHSLGLVGAFLILLGLIAAELAHILIRKRQADPAKIILAANRDEQSPPSTIA</sequence>
<gene>
    <name evidence="8" type="ORF">CLG96_06460</name>
</gene>
<dbReference type="RefSeq" id="WP_107967056.1">
    <property type="nucleotide sequence ID" value="NZ_NWBU01000005.1"/>
</dbReference>
<evidence type="ECO:0000259" key="7">
    <source>
        <dbReference type="PROSITE" id="PS50850"/>
    </source>
</evidence>
<feature type="transmembrane region" description="Helical" evidence="6">
    <location>
        <begin position="163"/>
        <end position="186"/>
    </location>
</feature>
<feature type="domain" description="Major facilitator superfamily (MFS) profile" evidence="7">
    <location>
        <begin position="4"/>
        <end position="389"/>
    </location>
</feature>
<keyword evidence="2" id="KW-1003">Cell membrane</keyword>
<dbReference type="GO" id="GO:0005886">
    <property type="term" value="C:plasma membrane"/>
    <property type="evidence" value="ECO:0007669"/>
    <property type="project" value="UniProtKB-SubCell"/>
</dbReference>
<keyword evidence="5 6" id="KW-0472">Membrane</keyword>
<organism evidence="8 9">
    <name type="scientific">Sphingomonas oleivorans</name>
    <dbReference type="NCBI Taxonomy" id="1735121"/>
    <lineage>
        <taxon>Bacteria</taxon>
        <taxon>Pseudomonadati</taxon>
        <taxon>Pseudomonadota</taxon>
        <taxon>Alphaproteobacteria</taxon>
        <taxon>Sphingomonadales</taxon>
        <taxon>Sphingomonadaceae</taxon>
        <taxon>Sphingomonas</taxon>
    </lineage>
</organism>
<feature type="transmembrane region" description="Helical" evidence="6">
    <location>
        <begin position="70"/>
        <end position="88"/>
    </location>
</feature>
<feature type="transmembrane region" description="Helical" evidence="6">
    <location>
        <begin position="100"/>
        <end position="121"/>
    </location>
</feature>
<dbReference type="CDD" id="cd17324">
    <property type="entry name" value="MFS_NepI_like"/>
    <property type="match status" value="1"/>
</dbReference>
<feature type="transmembrane region" description="Helical" evidence="6">
    <location>
        <begin position="272"/>
        <end position="289"/>
    </location>
</feature>